<evidence type="ECO:0000313" key="5">
    <source>
        <dbReference type="EMBL" id="KAB8167956.1"/>
    </source>
</evidence>
<dbReference type="SUPFAM" id="SSF52540">
    <property type="entry name" value="P-loop containing nucleoside triphosphate hydrolases"/>
    <property type="match status" value="1"/>
</dbReference>
<evidence type="ECO:0000256" key="3">
    <source>
        <dbReference type="SAM" id="MobiDB-lite"/>
    </source>
</evidence>
<dbReference type="PRINTS" id="PR00038">
    <property type="entry name" value="HTHLUXR"/>
</dbReference>
<dbReference type="PROSITE" id="PS50043">
    <property type="entry name" value="HTH_LUXR_2"/>
    <property type="match status" value="1"/>
</dbReference>
<evidence type="ECO:0000256" key="2">
    <source>
        <dbReference type="ARBA" id="ARBA00022840"/>
    </source>
</evidence>
<dbReference type="PROSITE" id="PS00622">
    <property type="entry name" value="HTH_LUXR_1"/>
    <property type="match status" value="1"/>
</dbReference>
<dbReference type="EMBL" id="VDLY02000004">
    <property type="protein sequence ID" value="KAB8167956.1"/>
    <property type="molecule type" value="Genomic_DNA"/>
</dbReference>
<dbReference type="InterPro" id="IPR003593">
    <property type="entry name" value="AAA+_ATPase"/>
</dbReference>
<dbReference type="Pfam" id="PF00196">
    <property type="entry name" value="GerE"/>
    <property type="match status" value="1"/>
</dbReference>
<dbReference type="GO" id="GO:0005737">
    <property type="term" value="C:cytoplasm"/>
    <property type="evidence" value="ECO:0007669"/>
    <property type="project" value="TreeGrafter"/>
</dbReference>
<dbReference type="CDD" id="cd06170">
    <property type="entry name" value="LuxR_C_like"/>
    <property type="match status" value="1"/>
</dbReference>
<reference evidence="5" key="1">
    <citation type="submission" date="2019-10" db="EMBL/GenBank/DDBJ databases">
        <title>Nonomuraea sp. nov., isolated from Phyllanthus amarus.</title>
        <authorList>
            <person name="Klykleung N."/>
            <person name="Tanasupawat S."/>
        </authorList>
    </citation>
    <scope>NUCLEOTIDE SEQUENCE [LARGE SCALE GENOMIC DNA]</scope>
    <source>
        <strain evidence="5">3MP-10</strain>
    </source>
</reference>
<dbReference type="SMART" id="SM00382">
    <property type="entry name" value="AAA"/>
    <property type="match status" value="1"/>
</dbReference>
<keyword evidence="6" id="KW-1185">Reference proteome</keyword>
<dbReference type="PANTHER" id="PTHR16305">
    <property type="entry name" value="TESTICULAR SOLUBLE ADENYLYL CYCLASE"/>
    <property type="match status" value="1"/>
</dbReference>
<dbReference type="GO" id="GO:0004016">
    <property type="term" value="F:adenylate cyclase activity"/>
    <property type="evidence" value="ECO:0007669"/>
    <property type="project" value="TreeGrafter"/>
</dbReference>
<dbReference type="InterPro" id="IPR036388">
    <property type="entry name" value="WH-like_DNA-bd_sf"/>
</dbReference>
<dbReference type="InterPro" id="IPR000792">
    <property type="entry name" value="Tscrpt_reg_LuxR_C"/>
</dbReference>
<dbReference type="InterPro" id="IPR041664">
    <property type="entry name" value="AAA_16"/>
</dbReference>
<sequence length="838" mass="89995">MKLLERDSNITQLNFLLDKIAGGTGQVAVVTGPAGAGKTTLMSAFTEEARTRGVPVVFTALSPFRQGLHQEPGLGLDPGGEPRVLCVDDIHHADPEALSLITRLAVEAGSRPLLMLLTMRPTRPTHEEVLAELNGLAHSRHLRLRPLTPYAIRQLAEESFGLSLSDAALAEAGTLSGGNTGLLKAILMDYQQSLERLTGTPGSAGLPVGPTYRSTVLDHYFRLDTELRRAAQGIAILGEFSTPRSAAQVAGTTVEVIDQTLQVLTSAGLMENNRFRHRVIEEAVISTIPSAQASALRIRAASALRGMGAPALEVAKRLIAADDEHVPWSDSLLHETVIQAMAGNDRHLAVSALRLALRSTSEPGRRAAILTKTALVLTAYDPELSCQYFHEAGALVPMVDLWVHHPTALADQMIRRGRADEALEMLAAARRRAARGERADHPEFTAARLLVLGEYPGLLGAASAPGEPPEPEAPGGQLPDPTAALLRVLTSGQADPEAVAAASDALYSTPFNDDTAPSLCAALAALLYCGERPLLRGFLDRLLTEAEWQRAPMWQARLLSIRAALALTEGSHYAARQAAEAALALGSPQAFGTRIGGPLAALMLSTIATGDLDRARKCLDQPVPPELFESRHGLPYLYARGHLSLVDGRSDAALTDFLAAGRLMSAWGIDHESVLPWRLAAAGALLTRGRQEDAVQLIDQRLDRLLGSDQEADGEGTSNVIDSVEQHNSAREHVFAVLTEAAQEGQMFEAVRKLAVPGPLPPLEASAARYRIEDRFSHYLNKLTHSERRVAMLAATGSSNRKIARSLSVTISTVEQHLTRTYKKLGVTGRRELRAKLG</sequence>
<dbReference type="GO" id="GO:0003677">
    <property type="term" value="F:DNA binding"/>
    <property type="evidence" value="ECO:0007669"/>
    <property type="project" value="InterPro"/>
</dbReference>
<dbReference type="OrthoDB" id="3178131at2"/>
<protein>
    <submittedName>
        <fullName evidence="5">AAA family ATPase</fullName>
    </submittedName>
</protein>
<dbReference type="Proteomes" id="UP000314251">
    <property type="component" value="Unassembled WGS sequence"/>
</dbReference>
<dbReference type="RefSeq" id="WP_139666967.1">
    <property type="nucleotide sequence ID" value="NZ_VDLY02000004.1"/>
</dbReference>
<dbReference type="Pfam" id="PF13191">
    <property type="entry name" value="AAA_16"/>
    <property type="match status" value="1"/>
</dbReference>
<dbReference type="SUPFAM" id="SSF46894">
    <property type="entry name" value="C-terminal effector domain of the bipartite response regulators"/>
    <property type="match status" value="1"/>
</dbReference>
<comment type="caution">
    <text evidence="5">The sequence shown here is derived from an EMBL/GenBank/DDBJ whole genome shotgun (WGS) entry which is preliminary data.</text>
</comment>
<gene>
    <name evidence="5" type="ORF">FH607_008270</name>
</gene>
<dbReference type="SMART" id="SM00421">
    <property type="entry name" value="HTH_LUXR"/>
    <property type="match status" value="1"/>
</dbReference>
<accession>A0A5N6AIV5</accession>
<feature type="region of interest" description="Disordered" evidence="3">
    <location>
        <begin position="461"/>
        <end position="480"/>
    </location>
</feature>
<dbReference type="Gene3D" id="1.10.10.10">
    <property type="entry name" value="Winged helix-like DNA-binding domain superfamily/Winged helix DNA-binding domain"/>
    <property type="match status" value="1"/>
</dbReference>
<keyword evidence="1" id="KW-0547">Nucleotide-binding</keyword>
<dbReference type="GO" id="GO:0005524">
    <property type="term" value="F:ATP binding"/>
    <property type="evidence" value="ECO:0007669"/>
    <property type="project" value="UniProtKB-KW"/>
</dbReference>
<evidence type="ECO:0000256" key="1">
    <source>
        <dbReference type="ARBA" id="ARBA00022741"/>
    </source>
</evidence>
<dbReference type="AlphaFoldDB" id="A0A5N6AIV5"/>
<dbReference type="GO" id="GO:0006355">
    <property type="term" value="P:regulation of DNA-templated transcription"/>
    <property type="evidence" value="ECO:0007669"/>
    <property type="project" value="InterPro"/>
</dbReference>
<dbReference type="InterPro" id="IPR016032">
    <property type="entry name" value="Sig_transdc_resp-reg_C-effctor"/>
</dbReference>
<feature type="domain" description="HTH luxR-type" evidence="4">
    <location>
        <begin position="780"/>
        <end position="838"/>
    </location>
</feature>
<evidence type="ECO:0000313" key="6">
    <source>
        <dbReference type="Proteomes" id="UP000314251"/>
    </source>
</evidence>
<dbReference type="Gene3D" id="3.40.50.300">
    <property type="entry name" value="P-loop containing nucleotide triphosphate hydrolases"/>
    <property type="match status" value="1"/>
</dbReference>
<evidence type="ECO:0000259" key="4">
    <source>
        <dbReference type="PROSITE" id="PS50043"/>
    </source>
</evidence>
<name>A0A5N6AIV5_9ACTN</name>
<dbReference type="PANTHER" id="PTHR16305:SF28">
    <property type="entry name" value="GUANYLATE CYCLASE DOMAIN-CONTAINING PROTEIN"/>
    <property type="match status" value="1"/>
</dbReference>
<organism evidence="5 6">
    <name type="scientific">Streptomyces mimosae</name>
    <dbReference type="NCBI Taxonomy" id="2586635"/>
    <lineage>
        <taxon>Bacteria</taxon>
        <taxon>Bacillati</taxon>
        <taxon>Actinomycetota</taxon>
        <taxon>Actinomycetes</taxon>
        <taxon>Kitasatosporales</taxon>
        <taxon>Streptomycetaceae</taxon>
        <taxon>Streptomyces</taxon>
    </lineage>
</organism>
<keyword evidence="2" id="KW-0067">ATP-binding</keyword>
<proteinExistence type="predicted"/>
<dbReference type="InterPro" id="IPR027417">
    <property type="entry name" value="P-loop_NTPase"/>
</dbReference>